<dbReference type="PRINTS" id="PR00237">
    <property type="entry name" value="GPCRRHODOPSN"/>
</dbReference>
<evidence type="ECO:0000256" key="9">
    <source>
        <dbReference type="SAM" id="Phobius"/>
    </source>
</evidence>
<protein>
    <submittedName>
        <fullName evidence="11">Rya-R</fullName>
    </submittedName>
</protein>
<feature type="transmembrane region" description="Helical" evidence="9">
    <location>
        <begin position="92"/>
        <end position="114"/>
    </location>
</feature>
<feature type="transmembrane region" description="Helical" evidence="9">
    <location>
        <begin position="46"/>
        <end position="64"/>
    </location>
</feature>
<keyword evidence="4" id="KW-0297">G-protein coupled receptor</keyword>
<keyword evidence="2 9" id="KW-0812">Transmembrane</keyword>
<reference evidence="11" key="1">
    <citation type="submission" date="2021-03" db="EMBL/GenBank/DDBJ databases">
        <authorList>
            <person name="Bekaert M."/>
        </authorList>
    </citation>
    <scope>NUCLEOTIDE SEQUENCE</scope>
</reference>
<feature type="region of interest" description="Disordered" evidence="8">
    <location>
        <begin position="255"/>
        <end position="277"/>
    </location>
</feature>
<dbReference type="Gene3D" id="1.20.1070.10">
    <property type="entry name" value="Rhodopsin 7-helix transmembrane proteins"/>
    <property type="match status" value="1"/>
</dbReference>
<accession>A0A8S3QVX8</accession>
<proteinExistence type="predicted"/>
<comment type="subcellular location">
    <subcellularLocation>
        <location evidence="1">Membrane</location>
        <topology evidence="1">Multi-pass membrane protein</topology>
    </subcellularLocation>
</comment>
<keyword evidence="5 9" id="KW-0472">Membrane</keyword>
<evidence type="ECO:0000256" key="3">
    <source>
        <dbReference type="ARBA" id="ARBA00022989"/>
    </source>
</evidence>
<dbReference type="GO" id="GO:0008188">
    <property type="term" value="F:neuropeptide receptor activity"/>
    <property type="evidence" value="ECO:0007669"/>
    <property type="project" value="TreeGrafter"/>
</dbReference>
<feature type="transmembrane region" description="Helical" evidence="9">
    <location>
        <begin position="146"/>
        <end position="163"/>
    </location>
</feature>
<dbReference type="PANTHER" id="PTHR24235">
    <property type="entry name" value="NEUROPEPTIDE Y RECEPTOR"/>
    <property type="match status" value="1"/>
</dbReference>
<dbReference type="Pfam" id="PF00001">
    <property type="entry name" value="7tm_1"/>
    <property type="match status" value="1"/>
</dbReference>
<evidence type="ECO:0000256" key="2">
    <source>
        <dbReference type="ARBA" id="ARBA00022692"/>
    </source>
</evidence>
<dbReference type="InterPro" id="IPR017452">
    <property type="entry name" value="GPCR_Rhodpsn_7TM"/>
</dbReference>
<evidence type="ECO:0000256" key="6">
    <source>
        <dbReference type="ARBA" id="ARBA00023170"/>
    </source>
</evidence>
<evidence type="ECO:0000256" key="8">
    <source>
        <dbReference type="SAM" id="MobiDB-lite"/>
    </source>
</evidence>
<dbReference type="OrthoDB" id="10053194at2759"/>
<dbReference type="GO" id="GO:0042923">
    <property type="term" value="F:neuropeptide binding"/>
    <property type="evidence" value="ECO:0007669"/>
    <property type="project" value="TreeGrafter"/>
</dbReference>
<organism evidence="11 12">
    <name type="scientific">Mytilus edulis</name>
    <name type="common">Blue mussel</name>
    <dbReference type="NCBI Taxonomy" id="6550"/>
    <lineage>
        <taxon>Eukaryota</taxon>
        <taxon>Metazoa</taxon>
        <taxon>Spiralia</taxon>
        <taxon>Lophotrochozoa</taxon>
        <taxon>Mollusca</taxon>
        <taxon>Bivalvia</taxon>
        <taxon>Autobranchia</taxon>
        <taxon>Pteriomorphia</taxon>
        <taxon>Mytilida</taxon>
        <taxon>Mytiloidea</taxon>
        <taxon>Mytilidae</taxon>
        <taxon>Mytilinae</taxon>
        <taxon>Mytilus</taxon>
    </lineage>
</organism>
<evidence type="ECO:0000256" key="7">
    <source>
        <dbReference type="ARBA" id="ARBA00023224"/>
    </source>
</evidence>
<sequence length="277" mass="32170">MCPLVQYLQLVAVVQRSLTMVAVACDRHIVISKPLKKRISKPKARVMIFVFWMSSMIIALPTAIHSKIVYLQFEPGSNGLCMEMWESHRSRYIYSLFIMLLQYFVPLFILMCTYTHIGYMIWIKQPPGEADSTRDMRIASSKRKTLKMLFAVVITYALTWLPLHVLTISGDVNPELYNHMYAHILWLIFHFVAFSNCGSNPVIYFYMNKTFRSGFNVLFDKMFCVNRYSQSVRRFTMSKPSTGAQRSFNGSFTFHRRSRKLQKPTGSCQGSTELKTL</sequence>
<feature type="domain" description="G-protein coupled receptors family 1 profile" evidence="10">
    <location>
        <begin position="1"/>
        <end position="204"/>
    </location>
</feature>
<evidence type="ECO:0000256" key="4">
    <source>
        <dbReference type="ARBA" id="ARBA00023040"/>
    </source>
</evidence>
<feature type="compositionally biased region" description="Polar residues" evidence="8">
    <location>
        <begin position="264"/>
        <end position="277"/>
    </location>
</feature>
<evidence type="ECO:0000313" key="11">
    <source>
        <dbReference type="EMBL" id="CAG2199983.1"/>
    </source>
</evidence>
<dbReference type="AlphaFoldDB" id="A0A8S3QVX8"/>
<dbReference type="PROSITE" id="PS50262">
    <property type="entry name" value="G_PROTEIN_RECEP_F1_2"/>
    <property type="match status" value="1"/>
</dbReference>
<keyword evidence="3 9" id="KW-1133">Transmembrane helix</keyword>
<gene>
    <name evidence="11" type="ORF">MEDL_14650</name>
</gene>
<keyword evidence="7" id="KW-0807">Transducer</keyword>
<evidence type="ECO:0000259" key="10">
    <source>
        <dbReference type="PROSITE" id="PS50262"/>
    </source>
</evidence>
<dbReference type="GO" id="GO:0043005">
    <property type="term" value="C:neuron projection"/>
    <property type="evidence" value="ECO:0007669"/>
    <property type="project" value="TreeGrafter"/>
</dbReference>
<keyword evidence="12" id="KW-1185">Reference proteome</keyword>
<dbReference type="InterPro" id="IPR000276">
    <property type="entry name" value="GPCR_Rhodpsn"/>
</dbReference>
<dbReference type="SUPFAM" id="SSF81321">
    <property type="entry name" value="Family A G protein-coupled receptor-like"/>
    <property type="match status" value="1"/>
</dbReference>
<keyword evidence="6" id="KW-0675">Receptor</keyword>
<comment type="caution">
    <text evidence="11">The sequence shown here is derived from an EMBL/GenBank/DDBJ whole genome shotgun (WGS) entry which is preliminary data.</text>
</comment>
<evidence type="ECO:0000256" key="5">
    <source>
        <dbReference type="ARBA" id="ARBA00023136"/>
    </source>
</evidence>
<dbReference type="Proteomes" id="UP000683360">
    <property type="component" value="Unassembled WGS sequence"/>
</dbReference>
<evidence type="ECO:0000313" key="12">
    <source>
        <dbReference type="Proteomes" id="UP000683360"/>
    </source>
</evidence>
<dbReference type="PANTHER" id="PTHR24235:SF29">
    <property type="entry name" value="GH23382P"/>
    <property type="match status" value="1"/>
</dbReference>
<evidence type="ECO:0000256" key="1">
    <source>
        <dbReference type="ARBA" id="ARBA00004141"/>
    </source>
</evidence>
<dbReference type="GO" id="GO:0005886">
    <property type="term" value="C:plasma membrane"/>
    <property type="evidence" value="ECO:0007669"/>
    <property type="project" value="TreeGrafter"/>
</dbReference>
<dbReference type="EMBL" id="CAJPWZ010000730">
    <property type="protein sequence ID" value="CAG2199983.1"/>
    <property type="molecule type" value="Genomic_DNA"/>
</dbReference>
<feature type="transmembrane region" description="Helical" evidence="9">
    <location>
        <begin position="183"/>
        <end position="206"/>
    </location>
</feature>
<name>A0A8S3QVX8_MYTED</name>